<dbReference type="InterPro" id="IPR048466">
    <property type="entry name" value="DNA_pol3_delta-like_C"/>
</dbReference>
<keyword evidence="6" id="KW-0239">DNA-directed DNA polymerase</keyword>
<dbReference type="Gene3D" id="1.20.272.10">
    <property type="match status" value="1"/>
</dbReference>
<evidence type="ECO:0000256" key="7">
    <source>
        <dbReference type="ARBA" id="ARBA00034754"/>
    </source>
</evidence>
<dbReference type="Gene3D" id="3.40.50.300">
    <property type="entry name" value="P-loop containing nucleotide triphosphate hydrolases"/>
    <property type="match status" value="1"/>
</dbReference>
<dbReference type="InterPro" id="IPR005790">
    <property type="entry name" value="DNA_polIII_delta"/>
</dbReference>
<dbReference type="SUPFAM" id="SSF48019">
    <property type="entry name" value="post-AAA+ oligomerization domain-like"/>
    <property type="match status" value="1"/>
</dbReference>
<evidence type="ECO:0000256" key="8">
    <source>
        <dbReference type="ARBA" id="ARBA00049244"/>
    </source>
</evidence>
<keyword evidence="3 11" id="KW-0808">Transferase</keyword>
<feature type="domain" description="DNA polymerase III delta subunit-like C-terminal" evidence="10">
    <location>
        <begin position="222"/>
        <end position="341"/>
    </location>
</feature>
<proteinExistence type="inferred from homology"/>
<dbReference type="GO" id="GO:0006261">
    <property type="term" value="P:DNA-templated DNA replication"/>
    <property type="evidence" value="ECO:0007669"/>
    <property type="project" value="TreeGrafter"/>
</dbReference>
<keyword evidence="4 11" id="KW-0548">Nucleotidyltransferase</keyword>
<dbReference type="GO" id="GO:0009360">
    <property type="term" value="C:DNA polymerase III complex"/>
    <property type="evidence" value="ECO:0007669"/>
    <property type="project" value="InterPro"/>
</dbReference>
<evidence type="ECO:0000256" key="2">
    <source>
        <dbReference type="ARBA" id="ARBA00017703"/>
    </source>
</evidence>
<dbReference type="EC" id="2.7.7.7" evidence="1"/>
<comment type="catalytic activity">
    <reaction evidence="8">
        <text>DNA(n) + a 2'-deoxyribonucleoside 5'-triphosphate = DNA(n+1) + diphosphate</text>
        <dbReference type="Rhea" id="RHEA:22508"/>
        <dbReference type="Rhea" id="RHEA-COMP:17339"/>
        <dbReference type="Rhea" id="RHEA-COMP:17340"/>
        <dbReference type="ChEBI" id="CHEBI:33019"/>
        <dbReference type="ChEBI" id="CHEBI:61560"/>
        <dbReference type="ChEBI" id="CHEBI:173112"/>
        <dbReference type="EC" id="2.7.7.7"/>
    </reaction>
</comment>
<evidence type="ECO:0000259" key="10">
    <source>
        <dbReference type="Pfam" id="PF21694"/>
    </source>
</evidence>
<reference evidence="11" key="1">
    <citation type="journal article" date="2020" name="mSystems">
        <title>Genome- and Community-Level Interaction Insights into Carbon Utilization and Element Cycling Functions of Hydrothermarchaeota in Hydrothermal Sediment.</title>
        <authorList>
            <person name="Zhou Z."/>
            <person name="Liu Y."/>
            <person name="Xu W."/>
            <person name="Pan J."/>
            <person name="Luo Z.H."/>
            <person name="Li M."/>
        </authorList>
    </citation>
    <scope>NUCLEOTIDE SEQUENCE [LARGE SCALE GENOMIC DNA]</scope>
    <source>
        <strain evidence="11">SpSt-556</strain>
    </source>
</reference>
<accession>A0A7C4L213</accession>
<dbReference type="GO" id="GO:0003677">
    <property type="term" value="F:DNA binding"/>
    <property type="evidence" value="ECO:0007669"/>
    <property type="project" value="InterPro"/>
</dbReference>
<evidence type="ECO:0000313" key="11">
    <source>
        <dbReference type="EMBL" id="HGS87603.1"/>
    </source>
</evidence>
<dbReference type="AlphaFoldDB" id="A0A7C4L213"/>
<dbReference type="PANTHER" id="PTHR34388">
    <property type="entry name" value="DNA POLYMERASE III SUBUNIT DELTA"/>
    <property type="match status" value="1"/>
</dbReference>
<dbReference type="Pfam" id="PF06144">
    <property type="entry name" value="DNA_pol3_delta"/>
    <property type="match status" value="1"/>
</dbReference>
<dbReference type="GO" id="GO:0003887">
    <property type="term" value="F:DNA-directed DNA polymerase activity"/>
    <property type="evidence" value="ECO:0007669"/>
    <property type="project" value="UniProtKB-KW"/>
</dbReference>
<dbReference type="NCBIfam" id="TIGR01128">
    <property type="entry name" value="holA"/>
    <property type="match status" value="1"/>
</dbReference>
<gene>
    <name evidence="11" type="primary">holA</name>
    <name evidence="11" type="ORF">ENT17_08275</name>
</gene>
<dbReference type="InterPro" id="IPR010372">
    <property type="entry name" value="DNA_pol3_delta_N"/>
</dbReference>
<dbReference type="PANTHER" id="PTHR34388:SF1">
    <property type="entry name" value="DNA POLYMERASE III SUBUNIT DELTA"/>
    <property type="match status" value="1"/>
</dbReference>
<organism evidence="11">
    <name type="scientific">Bellilinea caldifistulae</name>
    <dbReference type="NCBI Taxonomy" id="360411"/>
    <lineage>
        <taxon>Bacteria</taxon>
        <taxon>Bacillati</taxon>
        <taxon>Chloroflexota</taxon>
        <taxon>Anaerolineae</taxon>
        <taxon>Anaerolineales</taxon>
        <taxon>Anaerolineaceae</taxon>
        <taxon>Bellilinea</taxon>
    </lineage>
</organism>
<evidence type="ECO:0000256" key="5">
    <source>
        <dbReference type="ARBA" id="ARBA00022705"/>
    </source>
</evidence>
<evidence type="ECO:0000256" key="4">
    <source>
        <dbReference type="ARBA" id="ARBA00022695"/>
    </source>
</evidence>
<evidence type="ECO:0000259" key="9">
    <source>
        <dbReference type="Pfam" id="PF06144"/>
    </source>
</evidence>
<feature type="domain" description="DNA polymerase III delta N-terminal" evidence="9">
    <location>
        <begin position="12"/>
        <end position="111"/>
    </location>
</feature>
<dbReference type="Gene3D" id="1.10.8.60">
    <property type="match status" value="1"/>
</dbReference>
<dbReference type="SUPFAM" id="SSF52540">
    <property type="entry name" value="P-loop containing nucleoside triphosphate hydrolases"/>
    <property type="match status" value="1"/>
</dbReference>
<dbReference type="InterPro" id="IPR008921">
    <property type="entry name" value="DNA_pol3_clamp-load_cplx_C"/>
</dbReference>
<comment type="similarity">
    <text evidence="7">Belongs to the DNA polymerase HolA subunit family.</text>
</comment>
<protein>
    <recommendedName>
        <fullName evidence="2">DNA polymerase III subunit delta</fullName>
        <ecNumber evidence="1">2.7.7.7</ecNumber>
    </recommendedName>
</protein>
<evidence type="ECO:0000256" key="1">
    <source>
        <dbReference type="ARBA" id="ARBA00012417"/>
    </source>
</evidence>
<name>A0A7C4L213_9CHLR</name>
<evidence type="ECO:0000256" key="3">
    <source>
        <dbReference type="ARBA" id="ARBA00022679"/>
    </source>
</evidence>
<comment type="caution">
    <text evidence="11">The sequence shown here is derived from an EMBL/GenBank/DDBJ whole genome shotgun (WGS) entry which is preliminary data.</text>
</comment>
<dbReference type="EMBL" id="DSXR01000083">
    <property type="protein sequence ID" value="HGS87603.1"/>
    <property type="molecule type" value="Genomic_DNA"/>
</dbReference>
<dbReference type="InterPro" id="IPR027417">
    <property type="entry name" value="P-loop_NTPase"/>
</dbReference>
<evidence type="ECO:0000256" key="6">
    <source>
        <dbReference type="ARBA" id="ARBA00022932"/>
    </source>
</evidence>
<dbReference type="Pfam" id="PF21694">
    <property type="entry name" value="DNA_pol3_delta_C"/>
    <property type="match status" value="1"/>
</dbReference>
<keyword evidence="5" id="KW-0235">DNA replication</keyword>
<sequence>MQPSAADAQVILLYGDDFHAIAEAAVQLEAAAGGDPALADLNLSRFDLENRAITEDQIQAAAYALPFLTEKRLVILRNPFIRFNRPEACQRLIRLLEGLPPTTRLALIVPDTHQGSSKGWEIMDDKKRGRLLLDWARTAGSRVTVRELRLPRPHEMTDWILRRAKQEGGQFTPRAAAELAALTGNDTGIAVQEIRKLLTYVNFSRAVDVEDVQEAAASGGQADVFKMVDAIAAGEARTALKQLVVLLEQEDPARLFGMIIRQYRLLILTREAIEQGIVSKEALAKHLKVHTFSAENLIRQAKRFSLTKLESAYRLLLETDRLVKSGQADFQVALQTLIVQLSNPETVH</sequence>